<evidence type="ECO:0000313" key="2">
    <source>
        <dbReference type="Proteomes" id="UP000570493"/>
    </source>
</evidence>
<dbReference type="EMBL" id="JABBMT010000010">
    <property type="protein sequence ID" value="NMM40883.1"/>
    <property type="molecule type" value="Genomic_DNA"/>
</dbReference>
<keyword evidence="2" id="KW-1185">Reference proteome</keyword>
<sequence length="68" mass="7152">MNQNVIKFVKAFQSLSANEKAQVIEIAKALNDAGPINESRVIRSFGLESSSTTINFAPAPGACPACGK</sequence>
<dbReference type="AlphaFoldDB" id="A0A7Y0HBY8"/>
<protein>
    <submittedName>
        <fullName evidence="1">Uncharacterized protein</fullName>
    </submittedName>
</protein>
<accession>A0A7Y0HBY8</accession>
<gene>
    <name evidence="1" type="ORF">HHO47_08615</name>
</gene>
<organism evidence="1 2">
    <name type="scientific">Pseudoalteromonas arctica</name>
    <dbReference type="NCBI Taxonomy" id="394751"/>
    <lineage>
        <taxon>Bacteria</taxon>
        <taxon>Pseudomonadati</taxon>
        <taxon>Pseudomonadota</taxon>
        <taxon>Gammaproteobacteria</taxon>
        <taxon>Alteromonadales</taxon>
        <taxon>Pseudoalteromonadaceae</taxon>
        <taxon>Pseudoalteromonas</taxon>
    </lineage>
</organism>
<name>A0A7Y0HBY8_9GAMM</name>
<proteinExistence type="predicted"/>
<evidence type="ECO:0000313" key="1">
    <source>
        <dbReference type="EMBL" id="NMM40883.1"/>
    </source>
</evidence>
<reference evidence="1" key="1">
    <citation type="submission" date="2020-04" db="EMBL/GenBank/DDBJ databases">
        <title>Genome Sequencing for Pseudoaltermonas arctica.</title>
        <authorList>
            <person name="Elkins N.S."/>
        </authorList>
    </citation>
    <scope>NUCLEOTIDE SEQUENCE [LARGE SCALE GENOMIC DNA]</scope>
    <source>
        <strain evidence="1">NEC-BIFX-2020_0012</strain>
    </source>
</reference>
<comment type="caution">
    <text evidence="1">The sequence shown here is derived from an EMBL/GenBank/DDBJ whole genome shotgun (WGS) entry which is preliminary data.</text>
</comment>
<dbReference type="RefSeq" id="WP_024608922.1">
    <property type="nucleotide sequence ID" value="NZ_JABBMT010000010.1"/>
</dbReference>
<dbReference type="Proteomes" id="UP000570493">
    <property type="component" value="Unassembled WGS sequence"/>
</dbReference>